<dbReference type="AlphaFoldDB" id="A0A382W384"/>
<feature type="non-terminal residue" evidence="1">
    <location>
        <position position="1"/>
    </location>
</feature>
<feature type="non-terminal residue" evidence="1">
    <location>
        <position position="281"/>
    </location>
</feature>
<sequence>SYNSKDGDGYIKLDVNASGGSFITHEGNGYLKLGANSVSNQLVLAANGNVGIGTAAPAKRLTVYDTTPVRMALQNNSSGTGASDGFEFYLSGNNAGIHNYENGVINFATNNTNKMVIKADGNVGIGAGVSLTDPYYSLNIGFTNNTTALSGGESGDFGGDGIRIQNDSTTVGSMAIAHFRTNTADWHIGNRYVSGAASDFFFKHETTEVLTIKNDGHVGIGTTSPNTHGWGDKALTIYDSSGTNKYTAVEILGKGTGYGAVLFGNQSVLRASIFGGDGSYL</sequence>
<accession>A0A382W384</accession>
<proteinExistence type="predicted"/>
<gene>
    <name evidence="1" type="ORF">METZ01_LOCUS405445</name>
</gene>
<protein>
    <submittedName>
        <fullName evidence="1">Uncharacterized protein</fullName>
    </submittedName>
</protein>
<reference evidence="1" key="1">
    <citation type="submission" date="2018-05" db="EMBL/GenBank/DDBJ databases">
        <authorList>
            <person name="Lanie J.A."/>
            <person name="Ng W.-L."/>
            <person name="Kazmierczak K.M."/>
            <person name="Andrzejewski T.M."/>
            <person name="Davidsen T.M."/>
            <person name="Wayne K.J."/>
            <person name="Tettelin H."/>
            <person name="Glass J.I."/>
            <person name="Rusch D."/>
            <person name="Podicherti R."/>
            <person name="Tsui H.-C.T."/>
            <person name="Winkler M.E."/>
        </authorList>
    </citation>
    <scope>NUCLEOTIDE SEQUENCE</scope>
</reference>
<evidence type="ECO:0000313" key="1">
    <source>
        <dbReference type="EMBL" id="SVD52591.1"/>
    </source>
</evidence>
<name>A0A382W384_9ZZZZ</name>
<dbReference type="EMBL" id="UINC01156271">
    <property type="protein sequence ID" value="SVD52591.1"/>
    <property type="molecule type" value="Genomic_DNA"/>
</dbReference>
<organism evidence="1">
    <name type="scientific">marine metagenome</name>
    <dbReference type="NCBI Taxonomy" id="408172"/>
    <lineage>
        <taxon>unclassified sequences</taxon>
        <taxon>metagenomes</taxon>
        <taxon>ecological metagenomes</taxon>
    </lineage>
</organism>